<feature type="region of interest" description="Disordered" evidence="1">
    <location>
        <begin position="15"/>
        <end position="47"/>
    </location>
</feature>
<dbReference type="Proteomes" id="UP000008370">
    <property type="component" value="Unassembled WGS sequence"/>
</dbReference>
<name>K5V2D3_PHACS</name>
<dbReference type="KEGG" id="pco:PHACADRAFT_253949"/>
<protein>
    <submittedName>
        <fullName evidence="2">Uncharacterized protein</fullName>
    </submittedName>
</protein>
<reference evidence="2 3" key="1">
    <citation type="journal article" date="2012" name="BMC Genomics">
        <title>Comparative genomics of the white-rot fungi, Phanerochaete carnosa and P. chrysosporium, to elucidate the genetic basis of the distinct wood types they colonize.</title>
        <authorList>
            <person name="Suzuki H."/>
            <person name="MacDonald J."/>
            <person name="Syed K."/>
            <person name="Salamov A."/>
            <person name="Hori C."/>
            <person name="Aerts A."/>
            <person name="Henrissat B."/>
            <person name="Wiebenga A."/>
            <person name="vanKuyk P.A."/>
            <person name="Barry K."/>
            <person name="Lindquist E."/>
            <person name="LaButti K."/>
            <person name="Lapidus A."/>
            <person name="Lucas S."/>
            <person name="Coutinho P."/>
            <person name="Gong Y."/>
            <person name="Samejima M."/>
            <person name="Mahadevan R."/>
            <person name="Abou-Zaid M."/>
            <person name="de Vries R.P."/>
            <person name="Igarashi K."/>
            <person name="Yadav J.S."/>
            <person name="Grigoriev I.V."/>
            <person name="Master E.R."/>
        </authorList>
    </citation>
    <scope>NUCLEOTIDE SEQUENCE [LARGE SCALE GENOMIC DNA]</scope>
    <source>
        <strain evidence="2 3">HHB-10118-sp</strain>
    </source>
</reference>
<evidence type="ECO:0000313" key="3">
    <source>
        <dbReference type="Proteomes" id="UP000008370"/>
    </source>
</evidence>
<dbReference type="RefSeq" id="XP_007394524.1">
    <property type="nucleotide sequence ID" value="XM_007394462.1"/>
</dbReference>
<sequence>MHATLTTTRIAYSSTVTRTRKPKRRDSVASRCPAFYDPPSPSQYDEPPSAVVEDLTLVSYDDSTLSADTPLGRSPLKSPRTPAWKAFPAIEESPNLSWAEDVTLTSTPQCGRKSCSPQKLWLDASMLKEYPKSPPLKRFRADSLRTFASSMEALEKMSNSAALMTTLHPECPVEKRGRKRAMEAERKSPAVRGGKARTSTSPQDTENQPVHTTQSSRKRGPGASLRESHVQNLPRHQDPMTSLDPRYVFEYQLTLGVLDAMDHAPLGHPRSAEQSEKKSKRLSASFAQTLGSLKRRVPSPRSSIPGL</sequence>
<evidence type="ECO:0000256" key="1">
    <source>
        <dbReference type="SAM" id="MobiDB-lite"/>
    </source>
</evidence>
<dbReference type="AlphaFoldDB" id="K5V2D3"/>
<organism evidence="2 3">
    <name type="scientific">Phanerochaete carnosa (strain HHB-10118-sp)</name>
    <name type="common">White-rot fungus</name>
    <name type="synonym">Peniophora carnosa</name>
    <dbReference type="NCBI Taxonomy" id="650164"/>
    <lineage>
        <taxon>Eukaryota</taxon>
        <taxon>Fungi</taxon>
        <taxon>Dikarya</taxon>
        <taxon>Basidiomycota</taxon>
        <taxon>Agaricomycotina</taxon>
        <taxon>Agaricomycetes</taxon>
        <taxon>Polyporales</taxon>
        <taxon>Phanerochaetaceae</taxon>
        <taxon>Phanerochaete</taxon>
    </lineage>
</organism>
<dbReference type="GeneID" id="18915925"/>
<accession>K5V2D3</accession>
<dbReference type="EMBL" id="JH930471">
    <property type="protein sequence ID" value="EKM56686.1"/>
    <property type="molecule type" value="Genomic_DNA"/>
</dbReference>
<dbReference type="HOGENOM" id="CLU_906443_0_0_1"/>
<dbReference type="InParanoid" id="K5V2D3"/>
<dbReference type="OrthoDB" id="10451970at2759"/>
<feature type="region of interest" description="Disordered" evidence="1">
    <location>
        <begin position="165"/>
        <end position="241"/>
    </location>
</feature>
<feature type="compositionally biased region" description="Basic and acidic residues" evidence="1">
    <location>
        <begin position="171"/>
        <end position="188"/>
    </location>
</feature>
<proteinExistence type="predicted"/>
<evidence type="ECO:0000313" key="2">
    <source>
        <dbReference type="EMBL" id="EKM56686.1"/>
    </source>
</evidence>
<feature type="compositionally biased region" description="Polar residues" evidence="1">
    <location>
        <begin position="197"/>
        <end position="215"/>
    </location>
</feature>
<feature type="region of interest" description="Disordered" evidence="1">
    <location>
        <begin position="262"/>
        <end position="307"/>
    </location>
</feature>
<gene>
    <name evidence="2" type="ORF">PHACADRAFT_253949</name>
</gene>
<keyword evidence="3" id="KW-1185">Reference proteome</keyword>